<dbReference type="SUPFAM" id="SSF81301">
    <property type="entry name" value="Nucleotidyltransferase"/>
    <property type="match status" value="1"/>
</dbReference>
<evidence type="ECO:0000259" key="3">
    <source>
        <dbReference type="Pfam" id="PF13427"/>
    </source>
</evidence>
<accession>A0ABW3Y6Y3</accession>
<dbReference type="InterPro" id="IPR002934">
    <property type="entry name" value="Polymerase_NTP_transf_dom"/>
</dbReference>
<proteinExistence type="predicted"/>
<dbReference type="InterPro" id="IPR025184">
    <property type="entry name" value="AadA_C"/>
</dbReference>
<evidence type="ECO:0000256" key="1">
    <source>
        <dbReference type="ARBA" id="ARBA00022679"/>
    </source>
</evidence>
<dbReference type="Pfam" id="PF01909">
    <property type="entry name" value="NTP_transf_2"/>
    <property type="match status" value="1"/>
</dbReference>
<gene>
    <name evidence="4" type="ORF">ACFQ4H_03660</name>
</gene>
<protein>
    <submittedName>
        <fullName evidence="4">Aminoglycoside adenylyltransferase domain-containing protein</fullName>
    </submittedName>
</protein>
<dbReference type="Pfam" id="PF13427">
    <property type="entry name" value="AadA_C"/>
    <property type="match status" value="1"/>
</dbReference>
<evidence type="ECO:0000313" key="5">
    <source>
        <dbReference type="Proteomes" id="UP001597260"/>
    </source>
</evidence>
<reference evidence="5" key="1">
    <citation type="journal article" date="2019" name="Int. J. Syst. Evol. Microbiol.">
        <title>The Global Catalogue of Microorganisms (GCM) 10K type strain sequencing project: providing services to taxonomists for standard genome sequencing and annotation.</title>
        <authorList>
            <consortium name="The Broad Institute Genomics Platform"/>
            <consortium name="The Broad Institute Genome Sequencing Center for Infectious Disease"/>
            <person name="Wu L."/>
            <person name="Ma J."/>
        </authorList>
    </citation>
    <scope>NUCLEOTIDE SEQUENCE [LARGE SCALE GENOMIC DNA]</scope>
    <source>
        <strain evidence="5">JCM 31037</strain>
    </source>
</reference>
<name>A0ABW3Y6Y3_9ACTN</name>
<evidence type="ECO:0000259" key="2">
    <source>
        <dbReference type="Pfam" id="PF01909"/>
    </source>
</evidence>
<dbReference type="Proteomes" id="UP001597260">
    <property type="component" value="Unassembled WGS sequence"/>
</dbReference>
<feature type="domain" description="Polymerase nucleotidyl transferase" evidence="2">
    <location>
        <begin position="19"/>
        <end position="60"/>
    </location>
</feature>
<organism evidence="4 5">
    <name type="scientific">Micromonospora sonneratiae</name>
    <dbReference type="NCBI Taxonomy" id="1184706"/>
    <lineage>
        <taxon>Bacteria</taxon>
        <taxon>Bacillati</taxon>
        <taxon>Actinomycetota</taxon>
        <taxon>Actinomycetes</taxon>
        <taxon>Micromonosporales</taxon>
        <taxon>Micromonosporaceae</taxon>
        <taxon>Micromonospora</taxon>
    </lineage>
</organism>
<sequence>MTIRVPPAEAAYVDSVVRRLRAMLGEELIGVYPTGSLALDGYTPGRSDIDLIAVVDRTPPPETLTEIASRLAHDRLPCPATGLEFVLYPSGTARAGRVDAGYVLDLNTGRELPSKVSLDPSDGPGFWYAIDRSITCQSGTALTGPDPRTVLRPVPFDALLPVVVESIEAHLAATAEHGDNSVLNGCRALRFAAQRRWHAKPDAARWARSAAPAHAGLIDAAIASHAAGRAAGRAVPAAEVAAFLGYVLSRLRAASQ</sequence>
<dbReference type="RefSeq" id="WP_377566909.1">
    <property type="nucleotide sequence ID" value="NZ_JBHTMP010000003.1"/>
</dbReference>
<comment type="caution">
    <text evidence="4">The sequence shown here is derived from an EMBL/GenBank/DDBJ whole genome shotgun (WGS) entry which is preliminary data.</text>
</comment>
<feature type="domain" description="Adenylyltransferase AadA C-terminal" evidence="3">
    <location>
        <begin position="149"/>
        <end position="249"/>
    </location>
</feature>
<dbReference type="GO" id="GO:0016779">
    <property type="term" value="F:nucleotidyltransferase activity"/>
    <property type="evidence" value="ECO:0007669"/>
    <property type="project" value="UniProtKB-KW"/>
</dbReference>
<keyword evidence="1" id="KW-0808">Transferase</keyword>
<keyword evidence="4" id="KW-0548">Nucleotidyltransferase</keyword>
<keyword evidence="5" id="KW-1185">Reference proteome</keyword>
<dbReference type="InterPro" id="IPR043519">
    <property type="entry name" value="NT_sf"/>
</dbReference>
<evidence type="ECO:0000313" key="4">
    <source>
        <dbReference type="EMBL" id="MFD1320182.1"/>
    </source>
</evidence>
<dbReference type="EMBL" id="JBHTMP010000003">
    <property type="protein sequence ID" value="MFD1320182.1"/>
    <property type="molecule type" value="Genomic_DNA"/>
</dbReference>